<name>A0A3M2LZU3_9ACTN</name>
<dbReference type="RefSeq" id="WP_122195649.1">
    <property type="nucleotide sequence ID" value="NZ_JBHSKC010000019.1"/>
</dbReference>
<sequence length="244" mass="26679">MSVTGVVLAGGRGTRLAPLTDRTSKQLLPVGGRALIERVIGKLVQAGVEDVLLVIDERHASQFMGLLEDGGGTDLRSLAYVWQPARGSGLPSAIRQVRHHLTGDKFLVACGDVLFEDGIKEAVDAFRVQESGARIITVRTPDTAGYSPLRIAGDRVLGIGDKDRELHTEGHIDLGYYLYHSEVFDLIDGLGPSDRGETEIWDLNRIYVSRRDMRCSIISGWWADVGESIETYRSVDGRYADAGV</sequence>
<evidence type="ECO:0000256" key="3">
    <source>
        <dbReference type="ARBA" id="ARBA00012461"/>
    </source>
</evidence>
<dbReference type="SUPFAM" id="SSF53448">
    <property type="entry name" value="Nucleotide-diphospho-sugar transferases"/>
    <property type="match status" value="1"/>
</dbReference>
<dbReference type="OrthoDB" id="9801810at2"/>
<feature type="domain" description="Nucleotidyl transferase" evidence="12">
    <location>
        <begin position="5"/>
        <end position="227"/>
    </location>
</feature>
<organism evidence="13 14">
    <name type="scientific">Actinomadura harenae</name>
    <dbReference type="NCBI Taxonomy" id="2483351"/>
    <lineage>
        <taxon>Bacteria</taxon>
        <taxon>Bacillati</taxon>
        <taxon>Actinomycetota</taxon>
        <taxon>Actinomycetes</taxon>
        <taxon>Streptosporangiales</taxon>
        <taxon>Thermomonosporaceae</taxon>
        <taxon>Actinomadura</taxon>
    </lineage>
</organism>
<evidence type="ECO:0000256" key="4">
    <source>
        <dbReference type="ARBA" id="ARBA00017654"/>
    </source>
</evidence>
<evidence type="ECO:0000313" key="14">
    <source>
        <dbReference type="Proteomes" id="UP000282674"/>
    </source>
</evidence>
<evidence type="ECO:0000256" key="1">
    <source>
        <dbReference type="ARBA" id="ARBA00001946"/>
    </source>
</evidence>
<dbReference type="InterPro" id="IPR005835">
    <property type="entry name" value="NTP_transferase_dom"/>
</dbReference>
<evidence type="ECO:0000313" key="13">
    <source>
        <dbReference type="EMBL" id="RMI42827.1"/>
    </source>
</evidence>
<comment type="caution">
    <text evidence="13">The sequence shown here is derived from an EMBL/GenBank/DDBJ whole genome shotgun (WGS) entry which is preliminary data.</text>
</comment>
<dbReference type="PANTHER" id="PTHR43532:SF1">
    <property type="entry name" value="GLUCOSE-1-PHOSPHATE THYMIDYLYLTRANSFERASE 1"/>
    <property type="match status" value="1"/>
</dbReference>
<keyword evidence="14" id="KW-1185">Reference proteome</keyword>
<evidence type="ECO:0000256" key="10">
    <source>
        <dbReference type="ARBA" id="ARBA00032598"/>
    </source>
</evidence>
<accession>A0A3M2LZU3</accession>
<dbReference type="Gene3D" id="3.90.550.10">
    <property type="entry name" value="Spore Coat Polysaccharide Biosynthesis Protein SpsA, Chain A"/>
    <property type="match status" value="1"/>
</dbReference>
<protein>
    <recommendedName>
        <fullName evidence="4">Glucose-1-phosphate thymidylyltransferase</fullName>
        <ecNumber evidence="3">2.7.7.24</ecNumber>
    </recommendedName>
    <alternativeName>
        <fullName evidence="10">dTDP-glucose pyrophosphorylase</fullName>
    </alternativeName>
    <alternativeName>
        <fullName evidence="9">dTDP-glucose synthase</fullName>
    </alternativeName>
</protein>
<dbReference type="InterPro" id="IPR029044">
    <property type="entry name" value="Nucleotide-diphossugar_trans"/>
</dbReference>
<evidence type="ECO:0000256" key="8">
    <source>
        <dbReference type="ARBA" id="ARBA00022842"/>
    </source>
</evidence>
<comment type="catalytic activity">
    <reaction evidence="11">
        <text>dTTP + alpha-D-glucose 1-phosphate + H(+) = dTDP-alpha-D-glucose + diphosphate</text>
        <dbReference type="Rhea" id="RHEA:15225"/>
        <dbReference type="ChEBI" id="CHEBI:15378"/>
        <dbReference type="ChEBI" id="CHEBI:33019"/>
        <dbReference type="ChEBI" id="CHEBI:37568"/>
        <dbReference type="ChEBI" id="CHEBI:57477"/>
        <dbReference type="ChEBI" id="CHEBI:58601"/>
        <dbReference type="EC" id="2.7.7.24"/>
    </reaction>
</comment>
<dbReference type="GO" id="GO:0008879">
    <property type="term" value="F:glucose-1-phosphate thymidylyltransferase activity"/>
    <property type="evidence" value="ECO:0007669"/>
    <property type="project" value="UniProtKB-EC"/>
</dbReference>
<comment type="cofactor">
    <cofactor evidence="1">
        <name>Mg(2+)</name>
        <dbReference type="ChEBI" id="CHEBI:18420"/>
    </cofactor>
</comment>
<evidence type="ECO:0000256" key="9">
    <source>
        <dbReference type="ARBA" id="ARBA00032492"/>
    </source>
</evidence>
<comment type="similarity">
    <text evidence="2">Belongs to the glucose-1-phosphate thymidylyltransferase family.</text>
</comment>
<keyword evidence="7" id="KW-0479">Metal-binding</keyword>
<evidence type="ECO:0000256" key="6">
    <source>
        <dbReference type="ARBA" id="ARBA00022695"/>
    </source>
</evidence>
<proteinExistence type="inferred from homology"/>
<dbReference type="EC" id="2.7.7.24" evidence="3"/>
<keyword evidence="13" id="KW-0167">Capsid protein</keyword>
<dbReference type="EMBL" id="RFFG01000030">
    <property type="protein sequence ID" value="RMI42827.1"/>
    <property type="molecule type" value="Genomic_DNA"/>
</dbReference>
<reference evidence="13 14" key="1">
    <citation type="submission" date="2018-10" db="EMBL/GenBank/DDBJ databases">
        <title>Isolation from soil.</title>
        <authorList>
            <person name="Hu J."/>
        </authorList>
    </citation>
    <scope>NUCLEOTIDE SEQUENCE [LARGE SCALE GENOMIC DNA]</scope>
    <source>
        <strain evidence="13 14">NEAU-Ht49</strain>
    </source>
</reference>
<keyword evidence="5" id="KW-0808">Transferase</keyword>
<dbReference type="Proteomes" id="UP000282674">
    <property type="component" value="Unassembled WGS sequence"/>
</dbReference>
<dbReference type="PANTHER" id="PTHR43532">
    <property type="entry name" value="GLUCOSE-1-PHOSPHATE THYMIDYLYLTRANSFERASE"/>
    <property type="match status" value="1"/>
</dbReference>
<evidence type="ECO:0000256" key="7">
    <source>
        <dbReference type="ARBA" id="ARBA00022723"/>
    </source>
</evidence>
<keyword evidence="13" id="KW-0946">Virion</keyword>
<dbReference type="GO" id="GO:0046872">
    <property type="term" value="F:metal ion binding"/>
    <property type="evidence" value="ECO:0007669"/>
    <property type="project" value="UniProtKB-KW"/>
</dbReference>
<gene>
    <name evidence="13" type="ORF">EBO15_18505</name>
</gene>
<evidence type="ECO:0000259" key="12">
    <source>
        <dbReference type="Pfam" id="PF00483"/>
    </source>
</evidence>
<dbReference type="AlphaFoldDB" id="A0A3M2LZU3"/>
<evidence type="ECO:0000256" key="2">
    <source>
        <dbReference type="ARBA" id="ARBA00010480"/>
    </source>
</evidence>
<evidence type="ECO:0000256" key="5">
    <source>
        <dbReference type="ARBA" id="ARBA00022679"/>
    </source>
</evidence>
<keyword evidence="8" id="KW-0460">Magnesium</keyword>
<evidence type="ECO:0000256" key="11">
    <source>
        <dbReference type="ARBA" id="ARBA00049336"/>
    </source>
</evidence>
<dbReference type="Pfam" id="PF00483">
    <property type="entry name" value="NTP_transferase"/>
    <property type="match status" value="1"/>
</dbReference>
<dbReference type="InterPro" id="IPR005907">
    <property type="entry name" value="G1P_thy_trans_s"/>
</dbReference>
<keyword evidence="6" id="KW-0548">Nucleotidyltransferase</keyword>